<proteinExistence type="predicted"/>
<name>A0A3N1KT30_9PROT</name>
<sequence>MTAFEAIALFGMPLVLLAVGVGMYLFAWRQR</sequence>
<keyword evidence="3" id="KW-1185">Reference proteome</keyword>
<dbReference type="Proteomes" id="UP000278222">
    <property type="component" value="Unassembled WGS sequence"/>
</dbReference>
<keyword evidence="1" id="KW-0472">Membrane</keyword>
<accession>A0A3N1KT30</accession>
<feature type="transmembrane region" description="Helical" evidence="1">
    <location>
        <begin position="6"/>
        <end position="27"/>
    </location>
</feature>
<protein>
    <submittedName>
        <fullName evidence="2">Uncharacterized protein</fullName>
    </submittedName>
</protein>
<evidence type="ECO:0000313" key="3">
    <source>
        <dbReference type="Proteomes" id="UP000278222"/>
    </source>
</evidence>
<organism evidence="2 3">
    <name type="scientific">Stella humosa</name>
    <dbReference type="NCBI Taxonomy" id="94"/>
    <lineage>
        <taxon>Bacteria</taxon>
        <taxon>Pseudomonadati</taxon>
        <taxon>Pseudomonadota</taxon>
        <taxon>Alphaproteobacteria</taxon>
        <taxon>Rhodospirillales</taxon>
        <taxon>Stellaceae</taxon>
        <taxon>Stella</taxon>
    </lineage>
</organism>
<dbReference type="AlphaFoldDB" id="A0A3N1KT30"/>
<evidence type="ECO:0000313" key="2">
    <source>
        <dbReference type="EMBL" id="ROP83741.1"/>
    </source>
</evidence>
<evidence type="ECO:0000256" key="1">
    <source>
        <dbReference type="SAM" id="Phobius"/>
    </source>
</evidence>
<comment type="caution">
    <text evidence="2">The sequence shown here is derived from an EMBL/GenBank/DDBJ whole genome shotgun (WGS) entry which is preliminary data.</text>
</comment>
<dbReference type="EMBL" id="RJKX01000016">
    <property type="protein sequence ID" value="ROP83741.1"/>
    <property type="molecule type" value="Genomic_DNA"/>
</dbReference>
<keyword evidence="1" id="KW-0812">Transmembrane</keyword>
<keyword evidence="1" id="KW-1133">Transmembrane helix</keyword>
<reference evidence="2 3" key="1">
    <citation type="submission" date="2018-11" db="EMBL/GenBank/DDBJ databases">
        <title>Genomic Encyclopedia of Type Strains, Phase IV (KMG-IV): sequencing the most valuable type-strain genomes for metagenomic binning, comparative biology and taxonomic classification.</title>
        <authorList>
            <person name="Goeker M."/>
        </authorList>
    </citation>
    <scope>NUCLEOTIDE SEQUENCE [LARGE SCALE GENOMIC DNA]</scope>
    <source>
        <strain evidence="2 3">DSM 5900</strain>
    </source>
</reference>
<gene>
    <name evidence="2" type="ORF">EDC65_4390</name>
</gene>